<feature type="region of interest" description="Disordered" evidence="1">
    <location>
        <begin position="477"/>
        <end position="506"/>
    </location>
</feature>
<feature type="domain" description="Cilia- and flagella-associated protein 61 N-terminal" evidence="2">
    <location>
        <begin position="31"/>
        <end position="283"/>
    </location>
</feature>
<dbReference type="InterPro" id="IPR056299">
    <property type="entry name" value="CFAP61_dimer"/>
</dbReference>
<dbReference type="Pfam" id="PF16092">
    <property type="entry name" value="CFAP61_N"/>
    <property type="match status" value="1"/>
</dbReference>
<dbReference type="InterPro" id="IPR038884">
    <property type="entry name" value="CFAP61"/>
</dbReference>
<evidence type="ECO:0000313" key="4">
    <source>
        <dbReference type="Proteomes" id="UP000829291"/>
    </source>
</evidence>
<dbReference type="SUPFAM" id="SSF51905">
    <property type="entry name" value="FAD/NAD(P)-binding domain"/>
    <property type="match status" value="1"/>
</dbReference>
<gene>
    <name evidence="5" type="primary">LOC107227106</name>
</gene>
<keyword evidence="5" id="KW-0282">Flagellum</keyword>
<sequence>MNTMWLDEPPMYGCHYCKDQRREEIPGILKWRRTQFGDVQRLYDLTRMKTYDVFGSVDPASIFENSCLSLVQINAVNEVVTNISLCNYPNIPSVSPDSWVEWISRHYGMQAVTERNTLFIHMLLWDIRYNDEFFKRLLDSVFISSIHTTHVILVMPPWVAPVGFMEEQMTRIVPNGQTDSYRIQALYISLRHMHCPRLKIRRVVEEDNDDIIPILDRESQRFKELYGEFYISEMMRYPDGLRQLVVAEVDGLATGVLCLNKIVDIEALNQHFELAPYHGLHKPHPSDKIYSENDHHVTSDILFPTDELQKKDRFKVNAMSNSSTFNGLTEETDEDWFYRDRNETECSCSDDGDACSKIFSDAPCPSCQKTESTSVLWTSASSEDSESFGKGIGSGHGSLARGKTSRTYVQLKRSKDAMVRDATMNYQHIGLMHLVQTYTEGKVDLDIQLQIQKYSIMSQRVTAFTLDVRTSQALSASEKSSSRSIVRPPADPFPSGPKKGSVLPSKVRLDMGTKDDSLAEEEETNPTDVVIEISPQKIIHKEINWLPIYRGQINAFTLELFSMKDDVDERLAHDYLEAVFECFPDEEYCVVLIPPFFPTFPLLQSFVRVPLRFNKDYPLVMYLAHRASVVGNFRTREADPSDVTRAEELLAGVPKRSQVIKDLESALEEDSLYLAYVFLCEEILVGFAILRVEEEIEFIRSHYRIEDHISFDNVPIDSHGRIIHLTMMPIFANLHRYFFLELMRLSDKRALYYRLYHSDASALTRAEPLVTFLGEMIPVTPRRRLKYCLDNYPDAQPADYVLQESVENFALYMMVPRIASIQKLDVNVRIIVVGASDCGLSVLETLAFGPNASTISFTNLTLISRDGIPFENRPDDMEKNELPFKGRYSRDYRHLIGTRAWINVVHGTLTAINRKDKFVKISSMGALSYDYLVLACGLQYQRPKFLKELRAEKKGNFNNYPTPENCLTINTERDAANSLNYCQRVVTDNPACSVILYGKNIDCYSALAMLLKSDLRPDNITLVEPAVQACDTENSSFLSNDEVEEAVIKATKESGVNIVPGGDLVDWILEEDEEDVFIVSVIIEQGGELRELVCDVLFNFKKKTINTNTFLAICESGLVFDGALVIDPEFQTNDPCIFAAGTMTKYSRKFYADEVAHKYYDLFEVGEKVRPPFLANTFLGVHRVMISALCSRLKLGQKLRDIICSENGAKANEAPLSKLDMMLPIFKKPIVTSCRLPGDYYYLNIKRPGNLIWDDVNDVVMITGSPNSSIGYFQLHLNQFDTVESITCLSRKEFEVENYISLYGKHQNLLNDLKMRFRNSMIPDLYSYFREPWAVALFLDRFDLLRAENKAILQSPTVSKNPPNPCHRKYHRYFCIFTLSQVVCDDALINDCTKALMKSKWEAMKREDQEMIEARYAGSAYQEELENNLIDFLQHSEAHLPMYCNPRFLRRFMDDVEKLQGDPLFPKPDIWIQ</sequence>
<feature type="domain" description="CFAP61 dimerisation" evidence="3">
    <location>
        <begin position="1224"/>
        <end position="1337"/>
    </location>
</feature>
<dbReference type="GeneID" id="107227106"/>
<dbReference type="RefSeq" id="XP_046591898.1">
    <property type="nucleotide sequence ID" value="XM_046735942.1"/>
</dbReference>
<reference evidence="5" key="1">
    <citation type="submission" date="2025-08" db="UniProtKB">
        <authorList>
            <consortium name="RefSeq"/>
        </authorList>
    </citation>
    <scope>IDENTIFICATION</scope>
    <source>
        <tissue evidence="5">Thorax and Abdomen</tissue>
    </source>
</reference>
<evidence type="ECO:0000259" key="2">
    <source>
        <dbReference type="Pfam" id="PF16092"/>
    </source>
</evidence>
<dbReference type="PANTHER" id="PTHR21178">
    <property type="entry name" value="CILIA- AND FLAGELLA-ASSOCIATED PROTEIN 61"/>
    <property type="match status" value="1"/>
</dbReference>
<dbReference type="InterPro" id="IPR032151">
    <property type="entry name" value="CFAP61_N"/>
</dbReference>
<keyword evidence="4" id="KW-1185">Reference proteome</keyword>
<accession>A0ABM3FV54</accession>
<name>A0ABM3FV54_NEOLC</name>
<dbReference type="Pfam" id="PF23150">
    <property type="entry name" value="CFAP61_dimer"/>
    <property type="match status" value="1"/>
</dbReference>
<dbReference type="Gene3D" id="3.50.50.60">
    <property type="entry name" value="FAD/NAD(P)-binding domain"/>
    <property type="match status" value="2"/>
</dbReference>
<evidence type="ECO:0000256" key="1">
    <source>
        <dbReference type="SAM" id="MobiDB-lite"/>
    </source>
</evidence>
<dbReference type="InterPro" id="IPR036188">
    <property type="entry name" value="FAD/NAD-bd_sf"/>
</dbReference>
<dbReference type="PANTHER" id="PTHR21178:SF8">
    <property type="entry name" value="CILIA- AND FLAGELLA-ASSOCIATED PROTEIN 61"/>
    <property type="match status" value="1"/>
</dbReference>
<keyword evidence="5" id="KW-0969">Cilium</keyword>
<evidence type="ECO:0000313" key="5">
    <source>
        <dbReference type="RefSeq" id="XP_046591898.1"/>
    </source>
</evidence>
<protein>
    <submittedName>
        <fullName evidence="5">Cilia- and flagella-associated protein 61</fullName>
    </submittedName>
</protein>
<keyword evidence="5" id="KW-0966">Cell projection</keyword>
<proteinExistence type="predicted"/>
<evidence type="ECO:0000259" key="3">
    <source>
        <dbReference type="Pfam" id="PF23150"/>
    </source>
</evidence>
<organism evidence="4 5">
    <name type="scientific">Neodiprion lecontei</name>
    <name type="common">Redheaded pine sawfly</name>
    <dbReference type="NCBI Taxonomy" id="441921"/>
    <lineage>
        <taxon>Eukaryota</taxon>
        <taxon>Metazoa</taxon>
        <taxon>Ecdysozoa</taxon>
        <taxon>Arthropoda</taxon>
        <taxon>Hexapoda</taxon>
        <taxon>Insecta</taxon>
        <taxon>Pterygota</taxon>
        <taxon>Neoptera</taxon>
        <taxon>Endopterygota</taxon>
        <taxon>Hymenoptera</taxon>
        <taxon>Tenthredinoidea</taxon>
        <taxon>Diprionidae</taxon>
        <taxon>Diprioninae</taxon>
        <taxon>Neodiprion</taxon>
    </lineage>
</organism>
<dbReference type="Proteomes" id="UP000829291">
    <property type="component" value="Chromosome 3"/>
</dbReference>